<dbReference type="InterPro" id="IPR003767">
    <property type="entry name" value="Malate/L-lactate_DH-like"/>
</dbReference>
<dbReference type="InterPro" id="IPR036111">
    <property type="entry name" value="Mal/L-sulfo/L-lacto_DH-like_sf"/>
</dbReference>
<dbReference type="SUPFAM" id="SSF89733">
    <property type="entry name" value="L-sulfolactate dehydrogenase-like"/>
    <property type="match status" value="1"/>
</dbReference>
<organism evidence="3 4">
    <name type="scientific">Phytohabitans suffuscus</name>
    <dbReference type="NCBI Taxonomy" id="624315"/>
    <lineage>
        <taxon>Bacteria</taxon>
        <taxon>Bacillati</taxon>
        <taxon>Actinomycetota</taxon>
        <taxon>Actinomycetes</taxon>
        <taxon>Micromonosporales</taxon>
        <taxon>Micromonosporaceae</taxon>
    </lineage>
</organism>
<dbReference type="InterPro" id="IPR043144">
    <property type="entry name" value="Mal/L-sulf/L-lact_DH-like_ah"/>
</dbReference>
<protein>
    <submittedName>
        <fullName evidence="3">Dehydrogenase</fullName>
    </submittedName>
</protein>
<evidence type="ECO:0000313" key="3">
    <source>
        <dbReference type="EMBL" id="BCB91337.1"/>
    </source>
</evidence>
<sequence length="345" mass="36137">MAVMPVVAADEVLRLLRAVYESRGVPPDEARAVAAHQVGANLAGHDSHGVIRTPDYVRRIEKGDIVPGAPFEVERETGSTAVVNGNWGFGFVQTERAMRLAVAKARAHGVAAVTIRYQGHMGRLGAYAELAAAEGMISLITADSGRGPKAVVPYGGTSPRLGTNPICFGVPTGTFPLVLDMATSAVAGGKVAVHRNTGEPLPPGLLLDARGRPSTDPADYFAGGALLPMGGAQAHKGFGLSVVVEVLCGLLTGLGFGVAEDARHNDGNFIALFDVARFRDPREFTADVDAFVAFLKDTPLAAGHDEILVPGELEARTTATRRASGLDLDDRTWHDLLALLPEAPA</sequence>
<accession>A0A6F8YYW6</accession>
<dbReference type="Pfam" id="PF02615">
    <property type="entry name" value="Ldh_2"/>
    <property type="match status" value="1"/>
</dbReference>
<dbReference type="PANTHER" id="PTHR11091">
    <property type="entry name" value="OXIDOREDUCTASE-RELATED"/>
    <property type="match status" value="1"/>
</dbReference>
<dbReference type="Gene3D" id="3.30.1370.60">
    <property type="entry name" value="Hypothetical oxidoreductase yiak, domain 2"/>
    <property type="match status" value="1"/>
</dbReference>
<reference evidence="3 4" key="2">
    <citation type="submission" date="2020-03" db="EMBL/GenBank/DDBJ databases">
        <authorList>
            <person name="Ichikawa N."/>
            <person name="Kimura A."/>
            <person name="Kitahashi Y."/>
            <person name="Uohara A."/>
        </authorList>
    </citation>
    <scope>NUCLEOTIDE SEQUENCE [LARGE SCALE GENOMIC DNA]</scope>
    <source>
        <strain evidence="3 4">NBRC 105367</strain>
    </source>
</reference>
<dbReference type="PANTHER" id="PTHR11091:SF0">
    <property type="entry name" value="MALATE DEHYDROGENASE"/>
    <property type="match status" value="1"/>
</dbReference>
<dbReference type="AlphaFoldDB" id="A0A6F8YYW6"/>
<dbReference type="Gene3D" id="1.10.1530.10">
    <property type="match status" value="1"/>
</dbReference>
<evidence type="ECO:0000313" key="4">
    <source>
        <dbReference type="Proteomes" id="UP000503011"/>
    </source>
</evidence>
<evidence type="ECO:0000256" key="2">
    <source>
        <dbReference type="ARBA" id="ARBA00023002"/>
    </source>
</evidence>
<gene>
    <name evidence="3" type="ORF">Psuf_086500</name>
</gene>
<dbReference type="Proteomes" id="UP000503011">
    <property type="component" value="Chromosome"/>
</dbReference>
<proteinExistence type="inferred from homology"/>
<keyword evidence="4" id="KW-1185">Reference proteome</keyword>
<dbReference type="InterPro" id="IPR043143">
    <property type="entry name" value="Mal/L-sulf/L-lact_DH-like_NADP"/>
</dbReference>
<dbReference type="KEGG" id="psuu:Psuf_086500"/>
<name>A0A6F8YYW6_9ACTN</name>
<reference evidence="3 4" key="1">
    <citation type="submission" date="2020-03" db="EMBL/GenBank/DDBJ databases">
        <title>Whole genome shotgun sequence of Phytohabitans suffuscus NBRC 105367.</title>
        <authorList>
            <person name="Komaki H."/>
            <person name="Tamura T."/>
        </authorList>
    </citation>
    <scope>NUCLEOTIDE SEQUENCE [LARGE SCALE GENOMIC DNA]</scope>
    <source>
        <strain evidence="3 4">NBRC 105367</strain>
    </source>
</reference>
<dbReference type="EMBL" id="AP022871">
    <property type="protein sequence ID" value="BCB91337.1"/>
    <property type="molecule type" value="Genomic_DNA"/>
</dbReference>
<comment type="similarity">
    <text evidence="1">Belongs to the LDH2/MDH2 oxidoreductase family.</text>
</comment>
<evidence type="ECO:0000256" key="1">
    <source>
        <dbReference type="ARBA" id="ARBA00006056"/>
    </source>
</evidence>
<dbReference type="GO" id="GO:0016491">
    <property type="term" value="F:oxidoreductase activity"/>
    <property type="evidence" value="ECO:0007669"/>
    <property type="project" value="UniProtKB-KW"/>
</dbReference>
<keyword evidence="2" id="KW-0560">Oxidoreductase</keyword>